<dbReference type="SMART" id="SM00357">
    <property type="entry name" value="CSP"/>
    <property type="match status" value="1"/>
</dbReference>
<dbReference type="EMBL" id="OKRC01000001">
    <property type="protein sequence ID" value="SPE18909.1"/>
    <property type="molecule type" value="Genomic_DNA"/>
</dbReference>
<dbReference type="PANTHER" id="PTHR11544">
    <property type="entry name" value="COLD SHOCK DOMAIN CONTAINING PROTEINS"/>
    <property type="match status" value="1"/>
</dbReference>
<dbReference type="GO" id="GO:0003676">
    <property type="term" value="F:nucleic acid binding"/>
    <property type="evidence" value="ECO:0007669"/>
    <property type="project" value="InterPro"/>
</dbReference>
<dbReference type="Proteomes" id="UP000239650">
    <property type="component" value="Unassembled WGS sequence"/>
</dbReference>
<dbReference type="EMBL" id="CP122959">
    <property type="protein sequence ID" value="WGI18222.1"/>
    <property type="molecule type" value="Genomic_DNA"/>
</dbReference>
<dbReference type="InterPro" id="IPR019844">
    <property type="entry name" value="CSD_CS"/>
</dbReference>
<dbReference type="Proteomes" id="UP000234349">
    <property type="component" value="Unassembled WGS sequence"/>
</dbReference>
<dbReference type="InterPro" id="IPR050181">
    <property type="entry name" value="Cold_shock_domain"/>
</dbReference>
<feature type="domain" description="CSD" evidence="4">
    <location>
        <begin position="1"/>
        <end position="65"/>
    </location>
</feature>
<dbReference type="GeneID" id="57133807"/>
<dbReference type="PROSITE" id="PS51857">
    <property type="entry name" value="CSD_2"/>
    <property type="match status" value="1"/>
</dbReference>
<reference evidence="5 8" key="1">
    <citation type="submission" date="2016-09" db="EMBL/GenBank/DDBJ databases">
        <authorList>
            <person name="Inglin R.C."/>
        </authorList>
    </citation>
    <scope>NUCLEOTIDE SEQUENCE [LARGE SCALE GENOMIC DNA]</scope>
    <source>
        <strain evidence="5 8">RI-517</strain>
    </source>
</reference>
<evidence type="ECO:0000256" key="2">
    <source>
        <dbReference type="ARBA" id="ARBA00022490"/>
    </source>
</evidence>
<organism evidence="6 9">
    <name type="scientific">Latilactobacillus sakei</name>
    <name type="common">Lactobacillus sakei</name>
    <dbReference type="NCBI Taxonomy" id="1599"/>
    <lineage>
        <taxon>Bacteria</taxon>
        <taxon>Bacillati</taxon>
        <taxon>Bacillota</taxon>
        <taxon>Bacilli</taxon>
        <taxon>Lactobacillales</taxon>
        <taxon>Lactobacillaceae</taxon>
        <taxon>Latilactobacillus</taxon>
    </lineage>
</organism>
<evidence type="ECO:0000259" key="4">
    <source>
        <dbReference type="PROSITE" id="PS51857"/>
    </source>
</evidence>
<evidence type="ECO:0000313" key="9">
    <source>
        <dbReference type="Proteomes" id="UP000239650"/>
    </source>
</evidence>
<comment type="subcellular location">
    <subcellularLocation>
        <location evidence="1 3">Cytoplasm</location>
    </subcellularLocation>
</comment>
<dbReference type="InterPro" id="IPR012156">
    <property type="entry name" value="Cold_shock_CspA"/>
</dbReference>
<dbReference type="Proteomes" id="UP001179858">
    <property type="component" value="Chromosome"/>
</dbReference>
<dbReference type="CDD" id="cd04458">
    <property type="entry name" value="CSP_CDS"/>
    <property type="match status" value="1"/>
</dbReference>
<dbReference type="PROSITE" id="PS00352">
    <property type="entry name" value="CSD_1"/>
    <property type="match status" value="1"/>
</dbReference>
<evidence type="ECO:0000256" key="3">
    <source>
        <dbReference type="RuleBase" id="RU000408"/>
    </source>
</evidence>
<evidence type="ECO:0000313" key="7">
    <source>
        <dbReference type="EMBL" id="WGI18222.1"/>
    </source>
</evidence>
<evidence type="ECO:0000313" key="8">
    <source>
        <dbReference type="Proteomes" id="UP000234349"/>
    </source>
</evidence>
<dbReference type="AlphaFoldDB" id="A0A094Y3N6"/>
<sequence>MERGIVKWFSNAKGYGFINYRDDEEIFVHFTAIQIDGYKTLDKDDQVLFEVKEGARGLQAANVQKIEA</sequence>
<dbReference type="PRINTS" id="PR00050">
    <property type="entry name" value="COLDSHOCK"/>
</dbReference>
<reference evidence="7" key="3">
    <citation type="submission" date="2023-04" db="EMBL/GenBank/DDBJ databases">
        <title>Novel strain of Lactilactobacillus sakei and use thereof.</title>
        <authorList>
            <person name="Kim S.Y."/>
        </authorList>
    </citation>
    <scope>NUCLEOTIDE SEQUENCE</scope>
    <source>
        <strain evidence="7">HUP1</strain>
    </source>
</reference>
<dbReference type="InterPro" id="IPR012340">
    <property type="entry name" value="NA-bd_OB-fold"/>
</dbReference>
<dbReference type="InterPro" id="IPR011129">
    <property type="entry name" value="CSD"/>
</dbReference>
<dbReference type="SUPFAM" id="SSF50249">
    <property type="entry name" value="Nucleic acid-binding proteins"/>
    <property type="match status" value="1"/>
</dbReference>
<dbReference type="PIRSF" id="PIRSF002599">
    <property type="entry name" value="Cold_shock_A"/>
    <property type="match status" value="1"/>
</dbReference>
<dbReference type="EMBL" id="MKGH01000006">
    <property type="protein sequence ID" value="PKX79676.1"/>
    <property type="molecule type" value="Genomic_DNA"/>
</dbReference>
<evidence type="ECO:0000313" key="6">
    <source>
        <dbReference type="EMBL" id="SPE18909.1"/>
    </source>
</evidence>
<protein>
    <submittedName>
        <fullName evidence="5">Cold shock domain-containing protein</fullName>
    </submittedName>
    <submittedName>
        <fullName evidence="6">Cold shock protein CspC</fullName>
    </submittedName>
</protein>
<dbReference type="Gene3D" id="2.40.50.140">
    <property type="entry name" value="Nucleic acid-binding proteins"/>
    <property type="match status" value="1"/>
</dbReference>
<proteinExistence type="predicted"/>
<name>A0A094Y3N6_LATSK</name>
<keyword evidence="2" id="KW-0963">Cytoplasm</keyword>
<evidence type="ECO:0000256" key="1">
    <source>
        <dbReference type="ARBA" id="ARBA00004496"/>
    </source>
</evidence>
<dbReference type="Gene3D" id="6.20.370.130">
    <property type="match status" value="1"/>
</dbReference>
<reference evidence="6 9" key="2">
    <citation type="submission" date="2018-02" db="EMBL/GenBank/DDBJ databases">
        <authorList>
            <person name="Rodrigo-Torres L."/>
            <person name="Arahal R. D."/>
            <person name="Lucena T."/>
        </authorList>
    </citation>
    <scope>NUCLEOTIDE SEQUENCE [LARGE SCALE GENOMIC DNA]</scope>
    <source>
        <strain evidence="6 9">CECT 9267</strain>
    </source>
</reference>
<dbReference type="RefSeq" id="WP_011374648.1">
    <property type="nucleotide sequence ID" value="NZ_AP017931.1"/>
</dbReference>
<accession>A0A094Y3N6</accession>
<evidence type="ECO:0000313" key="5">
    <source>
        <dbReference type="EMBL" id="PKX79676.1"/>
    </source>
</evidence>
<dbReference type="OMA" id="RAIQTQG"/>
<dbReference type="GO" id="GO:0005737">
    <property type="term" value="C:cytoplasm"/>
    <property type="evidence" value="ECO:0007669"/>
    <property type="project" value="UniProtKB-SubCell"/>
</dbReference>
<gene>
    <name evidence="6" type="primary">cspC</name>
    <name evidence="5" type="ORF">CUR37_01750</name>
    <name evidence="6" type="ORF">LAS9267_00395</name>
    <name evidence="7" type="ORF">QBD03_05525</name>
</gene>
<dbReference type="Pfam" id="PF00313">
    <property type="entry name" value="CSD"/>
    <property type="match status" value="1"/>
</dbReference>
<dbReference type="InterPro" id="IPR002059">
    <property type="entry name" value="CSP_DNA-bd"/>
</dbReference>